<dbReference type="PANTHER" id="PTHR36503:SF3">
    <property type="entry name" value="BLR0126 PROTEIN"/>
    <property type="match status" value="1"/>
</dbReference>
<keyword evidence="4" id="KW-1185">Reference proteome</keyword>
<accession>D7B9X0</accession>
<evidence type="ECO:0000313" key="3">
    <source>
        <dbReference type="EMBL" id="ADH62404.1"/>
    </source>
</evidence>
<dbReference type="SUPFAM" id="SSF54593">
    <property type="entry name" value="Glyoxalase/Bleomycin resistance protein/Dihydroxybiphenyl dioxygenase"/>
    <property type="match status" value="1"/>
</dbReference>
<dbReference type="Pfam" id="PF00903">
    <property type="entry name" value="Glyoxalase"/>
    <property type="match status" value="1"/>
</dbReference>
<dbReference type="InterPro" id="IPR004360">
    <property type="entry name" value="Glyas_Fos-R_dOase_dom"/>
</dbReference>
<dbReference type="HOGENOM" id="CLU_046006_18_3_0"/>
<dbReference type="Gene3D" id="3.10.180.10">
    <property type="entry name" value="2,3-Dihydroxybiphenyl 1,2-Dioxygenase, domain 1"/>
    <property type="match status" value="1"/>
</dbReference>
<evidence type="ECO:0000256" key="1">
    <source>
        <dbReference type="SAM" id="MobiDB-lite"/>
    </source>
</evidence>
<dbReference type="eggNOG" id="COG0346">
    <property type="taxonomic scope" value="Bacteria"/>
</dbReference>
<name>D7B9X0_ALLS1</name>
<dbReference type="KEGG" id="msv:Mesil_0469"/>
<dbReference type="InterPro" id="IPR037523">
    <property type="entry name" value="VOC_core"/>
</dbReference>
<dbReference type="OrthoDB" id="9796521at2"/>
<protein>
    <submittedName>
        <fullName evidence="3">Glyoxalase/bleomycin resistance protein/dioxygenase</fullName>
    </submittedName>
</protein>
<evidence type="ECO:0000313" key="4">
    <source>
        <dbReference type="Proteomes" id="UP000001916"/>
    </source>
</evidence>
<dbReference type="STRING" id="526227.Mesil_0469"/>
<reference evidence="3 4" key="1">
    <citation type="journal article" date="2010" name="Stand. Genomic Sci.">
        <title>Complete genome sequence of Meiothermus silvanus type strain (VI-R2).</title>
        <authorList>
            <person name="Sikorski J."/>
            <person name="Tindall B.J."/>
            <person name="Lowry S."/>
            <person name="Lucas S."/>
            <person name="Nolan M."/>
            <person name="Copeland A."/>
            <person name="Glavina Del Rio T."/>
            <person name="Tice H."/>
            <person name="Cheng J.F."/>
            <person name="Han C."/>
            <person name="Pitluck S."/>
            <person name="Liolios K."/>
            <person name="Ivanova N."/>
            <person name="Mavromatis K."/>
            <person name="Mikhailova N."/>
            <person name="Pati A."/>
            <person name="Goodwin L."/>
            <person name="Chen A."/>
            <person name="Palaniappan K."/>
            <person name="Land M."/>
            <person name="Hauser L."/>
            <person name="Chang Y.J."/>
            <person name="Jeffries C.D."/>
            <person name="Rohde M."/>
            <person name="Goker M."/>
            <person name="Woyke T."/>
            <person name="Bristow J."/>
            <person name="Eisen J.A."/>
            <person name="Markowitz V."/>
            <person name="Hugenholtz P."/>
            <person name="Kyrpides N.C."/>
            <person name="Klenk H.P."/>
            <person name="Lapidus A."/>
        </authorList>
    </citation>
    <scope>NUCLEOTIDE SEQUENCE [LARGE SCALE GENOMIC DNA]</scope>
    <source>
        <strain evidence="4">ATCC 700542 / DSM 9946 / VI-R2</strain>
    </source>
</reference>
<dbReference type="PROSITE" id="PS51819">
    <property type="entry name" value="VOC"/>
    <property type="match status" value="1"/>
</dbReference>
<dbReference type="InterPro" id="IPR029068">
    <property type="entry name" value="Glyas_Bleomycin-R_OHBP_Dase"/>
</dbReference>
<evidence type="ECO:0000259" key="2">
    <source>
        <dbReference type="PROSITE" id="PS51819"/>
    </source>
</evidence>
<sequence>MGIRLDLVGLVVRDMKASLDFYRRLGFDLPAEADREGHVEVSLSGGLRFAWDTLEVMRSFDPGYKLHPAHAGAYLCDSPAEVNAKYAELVGAGYQSHKEPWDAFWGQRYAQVKDPDGPYRGPVRPPLKASASSPHDVAAGLSFRG</sequence>
<proteinExistence type="predicted"/>
<dbReference type="AlphaFoldDB" id="D7B9X0"/>
<feature type="domain" description="VOC" evidence="2">
    <location>
        <begin position="4"/>
        <end position="125"/>
    </location>
</feature>
<dbReference type="EMBL" id="CP002042">
    <property type="protein sequence ID" value="ADH62404.1"/>
    <property type="molecule type" value="Genomic_DNA"/>
</dbReference>
<organism evidence="3 4">
    <name type="scientific">Allomeiothermus silvanus (strain ATCC 700542 / DSM 9946 / NBRC 106475 / NCIMB 13440 / VI-R2)</name>
    <name type="common">Thermus silvanus</name>
    <dbReference type="NCBI Taxonomy" id="526227"/>
    <lineage>
        <taxon>Bacteria</taxon>
        <taxon>Thermotogati</taxon>
        <taxon>Deinococcota</taxon>
        <taxon>Deinococci</taxon>
        <taxon>Thermales</taxon>
        <taxon>Thermaceae</taxon>
        <taxon>Allomeiothermus</taxon>
    </lineage>
</organism>
<feature type="region of interest" description="Disordered" evidence="1">
    <location>
        <begin position="115"/>
        <end position="145"/>
    </location>
</feature>
<dbReference type="RefSeq" id="WP_013157010.1">
    <property type="nucleotide sequence ID" value="NC_014212.1"/>
</dbReference>
<dbReference type="PANTHER" id="PTHR36503">
    <property type="entry name" value="BLR2520 PROTEIN"/>
    <property type="match status" value="1"/>
</dbReference>
<gene>
    <name evidence="3" type="ordered locus">Mesil_0469</name>
</gene>
<dbReference type="Proteomes" id="UP000001916">
    <property type="component" value="Chromosome"/>
</dbReference>